<feature type="signal peptide" evidence="1">
    <location>
        <begin position="1"/>
        <end position="24"/>
    </location>
</feature>
<dbReference type="KEGG" id="tng:GSTEN00035542G001"/>
<feature type="chain" id="PRO_5004242688" evidence="1">
    <location>
        <begin position="25"/>
        <end position="264"/>
    </location>
</feature>
<dbReference type="GO" id="GO:0007399">
    <property type="term" value="P:nervous system development"/>
    <property type="evidence" value="ECO:0007669"/>
    <property type="project" value="UniProtKB-ARBA"/>
</dbReference>
<dbReference type="SUPFAM" id="SSF101912">
    <property type="entry name" value="Sema domain"/>
    <property type="match status" value="1"/>
</dbReference>
<protein>
    <submittedName>
        <fullName evidence="2">(spotted green pufferfish) hypothetical protein</fullName>
    </submittedName>
</protein>
<dbReference type="EMBL" id="CAAE01015122">
    <property type="protein sequence ID" value="CAG13032.1"/>
    <property type="molecule type" value="Genomic_DNA"/>
</dbReference>
<gene>
    <name evidence="2" type="ORF">GSTENG00035542001</name>
</gene>
<reference evidence="2" key="2">
    <citation type="submission" date="2004-02" db="EMBL/GenBank/DDBJ databases">
        <authorList>
            <consortium name="Genoscope"/>
            <consortium name="Whitehead Institute Centre for Genome Research"/>
        </authorList>
    </citation>
    <scope>NUCLEOTIDE SEQUENCE</scope>
</reference>
<dbReference type="InterPro" id="IPR015943">
    <property type="entry name" value="WD40/YVTN_repeat-like_dom_sf"/>
</dbReference>
<reference evidence="2" key="1">
    <citation type="journal article" date="2004" name="Nature">
        <title>Genome duplication in the teleost fish Tetraodon nigroviridis reveals the early vertebrate proto-karyotype.</title>
        <authorList>
            <person name="Jaillon O."/>
            <person name="Aury J.-M."/>
            <person name="Brunet F."/>
            <person name="Petit J.-L."/>
            <person name="Stange-Thomann N."/>
            <person name="Mauceli E."/>
            <person name="Bouneau L."/>
            <person name="Fischer C."/>
            <person name="Ozouf-Costaz C."/>
            <person name="Bernot A."/>
            <person name="Nicaud S."/>
            <person name="Jaffe D."/>
            <person name="Fisher S."/>
            <person name="Lutfalla G."/>
            <person name="Dossat C."/>
            <person name="Segurens B."/>
            <person name="Dasilva C."/>
            <person name="Salanoubat M."/>
            <person name="Levy M."/>
            <person name="Boudet N."/>
            <person name="Castellano S."/>
            <person name="Anthouard V."/>
            <person name="Jubin C."/>
            <person name="Castelli V."/>
            <person name="Katinka M."/>
            <person name="Vacherie B."/>
            <person name="Biemont C."/>
            <person name="Skalli Z."/>
            <person name="Cattolico L."/>
            <person name="Poulain J."/>
            <person name="De Berardinis V."/>
            <person name="Cruaud C."/>
            <person name="Duprat S."/>
            <person name="Brottier P."/>
            <person name="Coutanceau J.-P."/>
            <person name="Gouzy J."/>
            <person name="Parra G."/>
            <person name="Lardier G."/>
            <person name="Chapple C."/>
            <person name="McKernan K.J."/>
            <person name="McEwan P."/>
            <person name="Bosak S."/>
            <person name="Kellis M."/>
            <person name="Volff J.-N."/>
            <person name="Guigo R."/>
            <person name="Zody M.C."/>
            <person name="Mesirov J."/>
            <person name="Lindblad-Toh K."/>
            <person name="Birren B."/>
            <person name="Nusbaum C."/>
            <person name="Kahn D."/>
            <person name="Robinson-Rechavi M."/>
            <person name="Laudet V."/>
            <person name="Schachter V."/>
            <person name="Quetier F."/>
            <person name="Saurin W."/>
            <person name="Scarpelli C."/>
            <person name="Wincker P."/>
            <person name="Lander E.S."/>
            <person name="Weissenbach J."/>
            <person name="Roest Crollius H."/>
        </authorList>
    </citation>
    <scope>NUCLEOTIDE SEQUENCE [LARGE SCALE GENOMIC DNA]</scope>
</reference>
<keyword evidence="1" id="KW-0732">Signal</keyword>
<sequence>MGSFWGSAMLLFAAVLLRTEGKGAQESKNNVPRLKLSYKEMLESNNLVTFEGLANSSSYHTFLLDEEKGRLVVGAKDHIFSFNLLNIRDYAQVHPTSDSSISLSVFFLLASIYAFTPTVKLFLTDFKCAPASKVPVRSSGISGPSVLFPHKSASCIFQTCGRLHTITCCVRTVRCSQYTWMNNGVNRNKVDNKSHCDLLNPVYAHRPCARRLQLHHLASKDGFVDGTLSYKQKVRFAFVADPLAGVSHQKRRVQVGREGPFGKS</sequence>
<dbReference type="AlphaFoldDB" id="Q4RF00"/>
<proteinExistence type="predicted"/>
<dbReference type="Gene3D" id="2.130.10.10">
    <property type="entry name" value="YVTN repeat-like/Quinoprotein amine dehydrogenase"/>
    <property type="match status" value="1"/>
</dbReference>
<accession>Q4RF00</accession>
<evidence type="ECO:0000313" key="2">
    <source>
        <dbReference type="EMBL" id="CAG13032.1"/>
    </source>
</evidence>
<dbReference type="InterPro" id="IPR036352">
    <property type="entry name" value="Semap_dom_sf"/>
</dbReference>
<dbReference type="OrthoDB" id="9988752at2759"/>
<comment type="caution">
    <text evidence="2">The sequence shown here is derived from an EMBL/GenBank/DDBJ whole genome shotgun (WGS) entry which is preliminary data.</text>
</comment>
<organism evidence="2">
    <name type="scientific">Tetraodon nigroviridis</name>
    <name type="common">Spotted green pufferfish</name>
    <name type="synonym">Chelonodon nigroviridis</name>
    <dbReference type="NCBI Taxonomy" id="99883"/>
    <lineage>
        <taxon>Eukaryota</taxon>
        <taxon>Metazoa</taxon>
        <taxon>Chordata</taxon>
        <taxon>Craniata</taxon>
        <taxon>Vertebrata</taxon>
        <taxon>Euteleostomi</taxon>
        <taxon>Actinopterygii</taxon>
        <taxon>Neopterygii</taxon>
        <taxon>Teleostei</taxon>
        <taxon>Neoteleostei</taxon>
        <taxon>Acanthomorphata</taxon>
        <taxon>Eupercaria</taxon>
        <taxon>Tetraodontiformes</taxon>
        <taxon>Tetradontoidea</taxon>
        <taxon>Tetraodontidae</taxon>
        <taxon>Tetraodon</taxon>
    </lineage>
</organism>
<evidence type="ECO:0000256" key="1">
    <source>
        <dbReference type="SAM" id="SignalP"/>
    </source>
</evidence>
<name>Q4RF00_TETNG</name>